<dbReference type="Pfam" id="PF00702">
    <property type="entry name" value="Hydrolase"/>
    <property type="match status" value="1"/>
</dbReference>
<name>A0A7X2PBA9_9SPIO</name>
<evidence type="ECO:0000313" key="6">
    <source>
        <dbReference type="Proteomes" id="UP000460549"/>
    </source>
</evidence>
<accession>A0A7X2PBA9</accession>
<sequence length="253" mass="28876">MASTNIKGIIFDKDGTLYDYVQVWAPVINNAVKTIFISLNIEHSEKATSQLYEIIGIDNNYNIYKDGIVFNHHKVVRAFFKLLGFCFRYKVNPFSFYKMMQKLLLRPADMIKEQLDLIDFKPVQDLMDRLKKNNIKIGIVTNDTTASARVCFKMMGITDDIEFLRSKESNCRKKPNPEAIKQFCNAFNLKPEEVAVVGDATSDMDFAKNGSCGYIIGLMTGNKDREGLIKHGAHIIYDDIKCLNNDKRIFSGD</sequence>
<evidence type="ECO:0000256" key="1">
    <source>
        <dbReference type="ARBA" id="ARBA00000830"/>
    </source>
</evidence>
<dbReference type="PANTHER" id="PTHR43434">
    <property type="entry name" value="PHOSPHOGLYCOLATE PHOSPHATASE"/>
    <property type="match status" value="1"/>
</dbReference>
<protein>
    <recommendedName>
        <fullName evidence="4">phosphoglycolate phosphatase</fullName>
        <ecNumber evidence="4">3.1.3.18</ecNumber>
    </recommendedName>
</protein>
<evidence type="ECO:0000256" key="4">
    <source>
        <dbReference type="ARBA" id="ARBA00013078"/>
    </source>
</evidence>
<comment type="caution">
    <text evidence="5">The sequence shown here is derived from an EMBL/GenBank/DDBJ whole genome shotgun (WGS) entry which is preliminary data.</text>
</comment>
<dbReference type="InterPro" id="IPR036412">
    <property type="entry name" value="HAD-like_sf"/>
</dbReference>
<dbReference type="InterPro" id="IPR050155">
    <property type="entry name" value="HAD-like_hydrolase_sf"/>
</dbReference>
<dbReference type="NCBIfam" id="TIGR01549">
    <property type="entry name" value="HAD-SF-IA-v1"/>
    <property type="match status" value="1"/>
</dbReference>
<organism evidence="5 6">
    <name type="scientific">Bullifex porci</name>
    <dbReference type="NCBI Taxonomy" id="2606638"/>
    <lineage>
        <taxon>Bacteria</taxon>
        <taxon>Pseudomonadati</taxon>
        <taxon>Spirochaetota</taxon>
        <taxon>Spirochaetia</taxon>
        <taxon>Spirochaetales</taxon>
        <taxon>Spirochaetaceae</taxon>
        <taxon>Bullifex</taxon>
    </lineage>
</organism>
<gene>
    <name evidence="5" type="ORF">FYJ80_00805</name>
</gene>
<dbReference type="Gene3D" id="3.40.50.1000">
    <property type="entry name" value="HAD superfamily/HAD-like"/>
    <property type="match status" value="1"/>
</dbReference>
<dbReference type="GO" id="GO:0005829">
    <property type="term" value="C:cytosol"/>
    <property type="evidence" value="ECO:0007669"/>
    <property type="project" value="TreeGrafter"/>
</dbReference>
<evidence type="ECO:0000256" key="2">
    <source>
        <dbReference type="ARBA" id="ARBA00004818"/>
    </source>
</evidence>
<dbReference type="SFLD" id="SFLDS00003">
    <property type="entry name" value="Haloacid_Dehalogenase"/>
    <property type="match status" value="1"/>
</dbReference>
<dbReference type="RefSeq" id="WP_154424226.1">
    <property type="nucleotide sequence ID" value="NZ_VUNN01000001.1"/>
</dbReference>
<dbReference type="InterPro" id="IPR023214">
    <property type="entry name" value="HAD_sf"/>
</dbReference>
<dbReference type="GO" id="GO:0006281">
    <property type="term" value="P:DNA repair"/>
    <property type="evidence" value="ECO:0007669"/>
    <property type="project" value="TreeGrafter"/>
</dbReference>
<evidence type="ECO:0000313" key="5">
    <source>
        <dbReference type="EMBL" id="MSU05328.1"/>
    </source>
</evidence>
<dbReference type="AlphaFoldDB" id="A0A7X2PBA9"/>
<comment type="similarity">
    <text evidence="3">Belongs to the HAD-like hydrolase superfamily. CbbY/CbbZ/Gph/YieH family.</text>
</comment>
<proteinExistence type="inferred from homology"/>
<dbReference type="SFLD" id="SFLDG01129">
    <property type="entry name" value="C1.5:_HAD__Beta-PGM__Phosphata"/>
    <property type="match status" value="1"/>
</dbReference>
<dbReference type="PRINTS" id="PR00413">
    <property type="entry name" value="HADHALOGNASE"/>
</dbReference>
<dbReference type="CDD" id="cd01427">
    <property type="entry name" value="HAD_like"/>
    <property type="match status" value="1"/>
</dbReference>
<dbReference type="InterPro" id="IPR006439">
    <property type="entry name" value="HAD-SF_hydro_IA"/>
</dbReference>
<dbReference type="PANTHER" id="PTHR43434:SF1">
    <property type="entry name" value="PHOSPHOGLYCOLATE PHOSPHATASE"/>
    <property type="match status" value="1"/>
</dbReference>
<reference evidence="5 6" key="1">
    <citation type="submission" date="2019-08" db="EMBL/GenBank/DDBJ databases">
        <title>In-depth cultivation of the pig gut microbiome towards novel bacterial diversity and tailored functional studies.</title>
        <authorList>
            <person name="Wylensek D."/>
            <person name="Hitch T.C.A."/>
            <person name="Clavel T."/>
        </authorList>
    </citation>
    <scope>NUCLEOTIDE SEQUENCE [LARGE SCALE GENOMIC DNA]</scope>
    <source>
        <strain evidence="5 6">NM-380-WT-3C1</strain>
    </source>
</reference>
<comment type="catalytic activity">
    <reaction evidence="1">
        <text>2-phosphoglycolate + H2O = glycolate + phosphate</text>
        <dbReference type="Rhea" id="RHEA:14369"/>
        <dbReference type="ChEBI" id="CHEBI:15377"/>
        <dbReference type="ChEBI" id="CHEBI:29805"/>
        <dbReference type="ChEBI" id="CHEBI:43474"/>
        <dbReference type="ChEBI" id="CHEBI:58033"/>
        <dbReference type="EC" id="3.1.3.18"/>
    </reaction>
</comment>
<dbReference type="EC" id="3.1.3.18" evidence="4"/>
<dbReference type="EMBL" id="VUNN01000001">
    <property type="protein sequence ID" value="MSU05328.1"/>
    <property type="molecule type" value="Genomic_DNA"/>
</dbReference>
<dbReference type="Proteomes" id="UP000460549">
    <property type="component" value="Unassembled WGS sequence"/>
</dbReference>
<keyword evidence="6" id="KW-1185">Reference proteome</keyword>
<evidence type="ECO:0000256" key="3">
    <source>
        <dbReference type="ARBA" id="ARBA00006171"/>
    </source>
</evidence>
<dbReference type="SUPFAM" id="SSF56784">
    <property type="entry name" value="HAD-like"/>
    <property type="match status" value="1"/>
</dbReference>
<dbReference type="GO" id="GO:0008967">
    <property type="term" value="F:phosphoglycolate phosphatase activity"/>
    <property type="evidence" value="ECO:0007669"/>
    <property type="project" value="UniProtKB-EC"/>
</dbReference>
<comment type="pathway">
    <text evidence="2">Organic acid metabolism; glycolate biosynthesis; glycolate from 2-phosphoglycolate: step 1/1.</text>
</comment>
<keyword evidence="5" id="KW-0378">Hydrolase</keyword>